<dbReference type="SFLD" id="SFLDS00005">
    <property type="entry name" value="Isoprenoid_Synthase_Type_I"/>
    <property type="match status" value="1"/>
</dbReference>
<name>A0A9E7PNE0_9EURY</name>
<keyword evidence="8" id="KW-1185">Reference proteome</keyword>
<dbReference type="KEGG" id="mend:L6E24_04775"/>
<dbReference type="GO" id="GO:0046872">
    <property type="term" value="F:metal ion binding"/>
    <property type="evidence" value="ECO:0007669"/>
    <property type="project" value="UniProtKB-KW"/>
</dbReference>
<evidence type="ECO:0000256" key="1">
    <source>
        <dbReference type="ARBA" id="ARBA00001946"/>
    </source>
</evidence>
<dbReference type="PROSITE" id="PS00723">
    <property type="entry name" value="POLYPRENYL_SYNTHASE_1"/>
    <property type="match status" value="1"/>
</dbReference>
<dbReference type="Gene3D" id="1.10.600.10">
    <property type="entry name" value="Farnesyl Diphosphate Synthase"/>
    <property type="match status" value="1"/>
</dbReference>
<comment type="cofactor">
    <cofactor evidence="1">
        <name>Mg(2+)</name>
        <dbReference type="ChEBI" id="CHEBI:18420"/>
    </cofactor>
</comment>
<dbReference type="PANTHER" id="PTHR12001">
    <property type="entry name" value="GERANYLGERANYL PYROPHOSPHATE SYNTHASE"/>
    <property type="match status" value="1"/>
</dbReference>
<keyword evidence="4" id="KW-0479">Metal-binding</keyword>
<dbReference type="CDD" id="cd00685">
    <property type="entry name" value="Trans_IPPS_HT"/>
    <property type="match status" value="1"/>
</dbReference>
<keyword evidence="5" id="KW-0460">Magnesium</keyword>
<dbReference type="Pfam" id="PF00348">
    <property type="entry name" value="polyprenyl_synt"/>
    <property type="match status" value="1"/>
</dbReference>
<evidence type="ECO:0000256" key="3">
    <source>
        <dbReference type="ARBA" id="ARBA00022679"/>
    </source>
</evidence>
<accession>A0A9E7PNE0</accession>
<dbReference type="InterPro" id="IPR000092">
    <property type="entry name" value="Polyprenyl_synt"/>
</dbReference>
<dbReference type="GO" id="GO:0004659">
    <property type="term" value="F:prenyltransferase activity"/>
    <property type="evidence" value="ECO:0007669"/>
    <property type="project" value="InterPro"/>
</dbReference>
<gene>
    <name evidence="7" type="ORF">L6E24_04775</name>
</gene>
<protein>
    <submittedName>
        <fullName evidence="7">Polyprenyl synthetase family protein</fullName>
    </submittedName>
</protein>
<sequence length="321" mass="35388">MKLEEYLDKTAELVDLELNRQFGGLPTQLGKASSHLLLAGGKRLRPAVTLLAADLVSKGRSLDILPAALALEVTHTFTLVHDDIMDGDSVRRGAPTVHVKWDEPTAILAGDVLYAEAFELITNCLADNLAKVHSVAILARTCVEICQGQHEDMSFESRDDVDSFEYIDMVGKKTGKLYAAAASIGATLAGGSKKEVSALYDWGYHSGIAFQIQDDLIDFMGETEKTGKDRASDLREGKKTLIAILAKEKGIDLSKYRKESLTDEEIQEAIDILTESGVIEETRNTAMEHVKKAKQMLLVFDDCEEKDLLCQITDYFINRGF</sequence>
<dbReference type="EMBL" id="CP096115">
    <property type="protein sequence ID" value="UUX93443.1"/>
    <property type="molecule type" value="Genomic_DNA"/>
</dbReference>
<keyword evidence="3 6" id="KW-0808">Transferase</keyword>
<evidence type="ECO:0000256" key="5">
    <source>
        <dbReference type="ARBA" id="ARBA00022842"/>
    </source>
</evidence>
<dbReference type="InterPro" id="IPR033749">
    <property type="entry name" value="Polyprenyl_synt_CS"/>
</dbReference>
<evidence type="ECO:0000256" key="2">
    <source>
        <dbReference type="ARBA" id="ARBA00006706"/>
    </source>
</evidence>
<dbReference type="Proteomes" id="UP001060368">
    <property type="component" value="Chromosome"/>
</dbReference>
<dbReference type="GO" id="GO:0008299">
    <property type="term" value="P:isoprenoid biosynthetic process"/>
    <property type="evidence" value="ECO:0007669"/>
    <property type="project" value="InterPro"/>
</dbReference>
<dbReference type="SUPFAM" id="SSF48576">
    <property type="entry name" value="Terpenoid synthases"/>
    <property type="match status" value="1"/>
</dbReference>
<organism evidence="7 8">
    <name type="scientific">Methanoplanus endosymbiosus</name>
    <dbReference type="NCBI Taxonomy" id="33865"/>
    <lineage>
        <taxon>Archaea</taxon>
        <taxon>Methanobacteriati</taxon>
        <taxon>Methanobacteriota</taxon>
        <taxon>Stenosarchaea group</taxon>
        <taxon>Methanomicrobia</taxon>
        <taxon>Methanomicrobiales</taxon>
        <taxon>Methanomicrobiaceae</taxon>
        <taxon>Methanoplanus</taxon>
    </lineage>
</organism>
<evidence type="ECO:0000256" key="6">
    <source>
        <dbReference type="RuleBase" id="RU004466"/>
    </source>
</evidence>
<dbReference type="GeneID" id="74306985"/>
<dbReference type="RefSeq" id="WP_257743581.1">
    <property type="nucleotide sequence ID" value="NZ_CP096115.1"/>
</dbReference>
<dbReference type="PANTHER" id="PTHR12001:SF85">
    <property type="entry name" value="SHORT CHAIN ISOPRENYL DIPHOSPHATE SYNTHASE"/>
    <property type="match status" value="1"/>
</dbReference>
<evidence type="ECO:0000256" key="4">
    <source>
        <dbReference type="ARBA" id="ARBA00022723"/>
    </source>
</evidence>
<evidence type="ECO:0000313" key="7">
    <source>
        <dbReference type="EMBL" id="UUX93443.1"/>
    </source>
</evidence>
<proteinExistence type="inferred from homology"/>
<dbReference type="SFLD" id="SFLDG01017">
    <property type="entry name" value="Polyprenyl_Transferase_Like"/>
    <property type="match status" value="1"/>
</dbReference>
<evidence type="ECO:0000313" key="8">
    <source>
        <dbReference type="Proteomes" id="UP001060368"/>
    </source>
</evidence>
<dbReference type="AlphaFoldDB" id="A0A9E7PNE0"/>
<comment type="similarity">
    <text evidence="2 6">Belongs to the FPP/GGPP synthase family.</text>
</comment>
<reference evidence="7" key="1">
    <citation type="submission" date="2022-04" db="EMBL/GenBank/DDBJ databases">
        <title>Complete genome of Methanoplanus endosymbiosus DSM 3599.</title>
        <authorList>
            <person name="Chen S.-C."/>
            <person name="You Y.-T."/>
            <person name="Zhou Y.-Z."/>
            <person name="Lai M.-C."/>
        </authorList>
    </citation>
    <scope>NUCLEOTIDE SEQUENCE</scope>
    <source>
        <strain evidence="7">DSM 3599</strain>
    </source>
</reference>
<dbReference type="InterPro" id="IPR008949">
    <property type="entry name" value="Isoprenoid_synthase_dom_sf"/>
</dbReference>